<proteinExistence type="predicted"/>
<accession>A0AAV2NFC7</accession>
<protein>
    <submittedName>
        <fullName evidence="1">Uncharacterized protein</fullName>
    </submittedName>
</protein>
<gene>
    <name evidence="1" type="ORF">LPLAT_LOCUS4721</name>
</gene>
<keyword evidence="2" id="KW-1185">Reference proteome</keyword>
<sequence length="100" mass="11340">MTPRLGSRYSIGRVFRIKVERTHGAIKPPVLLRSYAVYNYDHQALYPRGEKNGRLKNQMTASGDVMTMRCPPLPGTGSARYAENRPAGVIRRRLPRVTNK</sequence>
<dbReference type="EMBL" id="OZ034838">
    <property type="protein sequence ID" value="CAL1678955.1"/>
    <property type="molecule type" value="Genomic_DNA"/>
</dbReference>
<evidence type="ECO:0000313" key="1">
    <source>
        <dbReference type="EMBL" id="CAL1678955.1"/>
    </source>
</evidence>
<dbReference type="AlphaFoldDB" id="A0AAV2NFC7"/>
<name>A0AAV2NFC7_9HYME</name>
<reference evidence="1" key="1">
    <citation type="submission" date="2024-04" db="EMBL/GenBank/DDBJ databases">
        <authorList>
            <consortium name="Molecular Ecology Group"/>
        </authorList>
    </citation>
    <scope>NUCLEOTIDE SEQUENCE</scope>
</reference>
<organism evidence="1 2">
    <name type="scientific">Lasius platythorax</name>
    <dbReference type="NCBI Taxonomy" id="488582"/>
    <lineage>
        <taxon>Eukaryota</taxon>
        <taxon>Metazoa</taxon>
        <taxon>Ecdysozoa</taxon>
        <taxon>Arthropoda</taxon>
        <taxon>Hexapoda</taxon>
        <taxon>Insecta</taxon>
        <taxon>Pterygota</taxon>
        <taxon>Neoptera</taxon>
        <taxon>Endopterygota</taxon>
        <taxon>Hymenoptera</taxon>
        <taxon>Apocrita</taxon>
        <taxon>Aculeata</taxon>
        <taxon>Formicoidea</taxon>
        <taxon>Formicidae</taxon>
        <taxon>Formicinae</taxon>
        <taxon>Lasius</taxon>
        <taxon>Lasius</taxon>
    </lineage>
</organism>
<evidence type="ECO:0000313" key="2">
    <source>
        <dbReference type="Proteomes" id="UP001497644"/>
    </source>
</evidence>
<dbReference type="Proteomes" id="UP001497644">
    <property type="component" value="Chromosome 15"/>
</dbReference>